<comment type="caution">
    <text evidence="1">The sequence shown here is derived from an EMBL/GenBank/DDBJ whole genome shotgun (WGS) entry which is preliminary data.</text>
</comment>
<evidence type="ECO:0000313" key="2">
    <source>
        <dbReference type="Proteomes" id="UP000828390"/>
    </source>
</evidence>
<proteinExistence type="predicted"/>
<accession>A0A9D4QNS0</accession>
<dbReference type="Proteomes" id="UP000828390">
    <property type="component" value="Unassembled WGS sequence"/>
</dbReference>
<sequence length="63" mass="7464">MDKLTSDRDTYKQLKKDPTRQVKSKLVNILKKWKLDNLISDNLYNRLYPTAENVPKLYGLPKI</sequence>
<reference evidence="1" key="1">
    <citation type="journal article" date="2019" name="bioRxiv">
        <title>The Genome of the Zebra Mussel, Dreissena polymorpha: A Resource for Invasive Species Research.</title>
        <authorList>
            <person name="McCartney M.A."/>
            <person name="Auch B."/>
            <person name="Kono T."/>
            <person name="Mallez S."/>
            <person name="Zhang Y."/>
            <person name="Obille A."/>
            <person name="Becker A."/>
            <person name="Abrahante J.E."/>
            <person name="Garbe J."/>
            <person name="Badalamenti J.P."/>
            <person name="Herman A."/>
            <person name="Mangelson H."/>
            <person name="Liachko I."/>
            <person name="Sullivan S."/>
            <person name="Sone E.D."/>
            <person name="Koren S."/>
            <person name="Silverstein K.A.T."/>
            <person name="Beckman K.B."/>
            <person name="Gohl D.M."/>
        </authorList>
    </citation>
    <scope>NUCLEOTIDE SEQUENCE</scope>
    <source>
        <strain evidence="1">Duluth1</strain>
        <tissue evidence="1">Whole animal</tissue>
    </source>
</reference>
<name>A0A9D4QNS0_DREPO</name>
<organism evidence="1 2">
    <name type="scientific">Dreissena polymorpha</name>
    <name type="common">Zebra mussel</name>
    <name type="synonym">Mytilus polymorpha</name>
    <dbReference type="NCBI Taxonomy" id="45954"/>
    <lineage>
        <taxon>Eukaryota</taxon>
        <taxon>Metazoa</taxon>
        <taxon>Spiralia</taxon>
        <taxon>Lophotrochozoa</taxon>
        <taxon>Mollusca</taxon>
        <taxon>Bivalvia</taxon>
        <taxon>Autobranchia</taxon>
        <taxon>Heteroconchia</taxon>
        <taxon>Euheterodonta</taxon>
        <taxon>Imparidentia</taxon>
        <taxon>Neoheterodontei</taxon>
        <taxon>Myida</taxon>
        <taxon>Dreissenoidea</taxon>
        <taxon>Dreissenidae</taxon>
        <taxon>Dreissena</taxon>
    </lineage>
</organism>
<dbReference type="EMBL" id="JAIWYP010000004">
    <property type="protein sequence ID" value="KAH3837794.1"/>
    <property type="molecule type" value="Genomic_DNA"/>
</dbReference>
<dbReference type="AlphaFoldDB" id="A0A9D4QNS0"/>
<evidence type="ECO:0000313" key="1">
    <source>
        <dbReference type="EMBL" id="KAH3837794.1"/>
    </source>
</evidence>
<keyword evidence="2" id="KW-1185">Reference proteome</keyword>
<gene>
    <name evidence="1" type="ORF">DPMN_111195</name>
</gene>
<reference evidence="1" key="2">
    <citation type="submission" date="2020-11" db="EMBL/GenBank/DDBJ databases">
        <authorList>
            <person name="McCartney M.A."/>
            <person name="Auch B."/>
            <person name="Kono T."/>
            <person name="Mallez S."/>
            <person name="Becker A."/>
            <person name="Gohl D.M."/>
            <person name="Silverstein K.A.T."/>
            <person name="Koren S."/>
            <person name="Bechman K.B."/>
            <person name="Herman A."/>
            <person name="Abrahante J.E."/>
            <person name="Garbe J."/>
        </authorList>
    </citation>
    <scope>NUCLEOTIDE SEQUENCE</scope>
    <source>
        <strain evidence="1">Duluth1</strain>
        <tissue evidence="1">Whole animal</tissue>
    </source>
</reference>
<protein>
    <submittedName>
        <fullName evidence="1">Uncharacterized protein</fullName>
    </submittedName>
</protein>